<organism evidence="3 4">
    <name type="scientific">Winogradskyella sediminis</name>
    <dbReference type="NCBI Taxonomy" id="1382466"/>
    <lineage>
        <taxon>Bacteria</taxon>
        <taxon>Pseudomonadati</taxon>
        <taxon>Bacteroidota</taxon>
        <taxon>Flavobacteriia</taxon>
        <taxon>Flavobacteriales</taxon>
        <taxon>Flavobacteriaceae</taxon>
        <taxon>Winogradskyella</taxon>
    </lineage>
</organism>
<keyword evidence="1" id="KW-1133">Transmembrane helix</keyword>
<dbReference type="AlphaFoldDB" id="A0A1H1W6G2"/>
<dbReference type="InterPro" id="IPR001031">
    <property type="entry name" value="Thioesterase"/>
</dbReference>
<feature type="transmembrane region" description="Helical" evidence="1">
    <location>
        <begin position="156"/>
        <end position="177"/>
    </location>
</feature>
<keyword evidence="1" id="KW-0472">Membrane</keyword>
<dbReference type="InterPro" id="IPR029058">
    <property type="entry name" value="AB_hydrolase_fold"/>
</dbReference>
<feature type="domain" description="Thioesterase" evidence="2">
    <location>
        <begin position="38"/>
        <end position="155"/>
    </location>
</feature>
<evidence type="ECO:0000259" key="2">
    <source>
        <dbReference type="Pfam" id="PF00975"/>
    </source>
</evidence>
<reference evidence="3 4" key="1">
    <citation type="submission" date="2016-10" db="EMBL/GenBank/DDBJ databases">
        <authorList>
            <person name="Varghese N."/>
            <person name="Submissions S."/>
        </authorList>
    </citation>
    <scope>NUCLEOTIDE SEQUENCE [LARGE SCALE GENOMIC DNA]</scope>
    <source>
        <strain evidence="3 4">RHA_55</strain>
    </source>
</reference>
<evidence type="ECO:0000313" key="4">
    <source>
        <dbReference type="Proteomes" id="UP000198963"/>
    </source>
</evidence>
<dbReference type="RefSeq" id="WP_092447230.1">
    <property type="nucleotide sequence ID" value="NZ_LT629774.1"/>
</dbReference>
<evidence type="ECO:0000313" key="3">
    <source>
        <dbReference type="EMBL" id="SDS92066.1"/>
    </source>
</evidence>
<dbReference type="Gene3D" id="3.40.50.1820">
    <property type="entry name" value="alpha/beta hydrolase"/>
    <property type="match status" value="1"/>
</dbReference>
<evidence type="ECO:0000256" key="1">
    <source>
        <dbReference type="SAM" id="Phobius"/>
    </source>
</evidence>
<keyword evidence="1" id="KW-0812">Transmembrane</keyword>
<gene>
    <name evidence="3" type="ORF">SAMN04489797_2758</name>
</gene>
<protein>
    <submittedName>
        <fullName evidence="3">Thioesterase domain-containing protein</fullName>
    </submittedName>
</protein>
<name>A0A1H1W6G2_9FLAO</name>
<keyword evidence="4" id="KW-1185">Reference proteome</keyword>
<dbReference type="EMBL" id="LT629774">
    <property type="protein sequence ID" value="SDS92066.1"/>
    <property type="molecule type" value="Genomic_DNA"/>
</dbReference>
<dbReference type="STRING" id="1249933.SAMN04489797_2758"/>
<dbReference type="Proteomes" id="UP000198963">
    <property type="component" value="Chromosome I"/>
</dbReference>
<dbReference type="Pfam" id="PF00975">
    <property type="entry name" value="Thioesterase"/>
    <property type="match status" value="1"/>
</dbReference>
<proteinExistence type="predicted"/>
<dbReference type="SUPFAM" id="SSF53474">
    <property type="entry name" value="alpha/beta-Hydrolases"/>
    <property type="match status" value="1"/>
</dbReference>
<accession>A0A1H1W6G2</accession>
<sequence>MEPVNEYNILQASDLSFWDGEFTFYSLIPLQPNGHKAPLFIVHGADYNVLKFSALANVLGNDQPIYALQAKGQKGEVQPHNRVEEMASHYILEIEYITQGQPFVLGGFSFGGIIAYEMVKQLKAQGKSAKLLLLFDSYVYPTYYYSHPRRKKMVSWLYLIAQLGFMGFNMFSSVPNFKRRVHLLKIKCQGVYLKFKHGSETQYQLQFNRSEKIDEEHTLAYQKYHIVPQPIKVHLFWSTKKLYFAHDYNYLGWKNIALAGVQKYILPGNHSEMFLYPVVEELGAKLKILLNNDD</sequence>